<dbReference type="Gene3D" id="1.20.5.170">
    <property type="match status" value="1"/>
</dbReference>
<feature type="region of interest" description="Disordered" evidence="3">
    <location>
        <begin position="47"/>
        <end position="66"/>
    </location>
</feature>
<comment type="caution">
    <text evidence="5">The sequence shown here is derived from an EMBL/GenBank/DDBJ whole genome shotgun (WGS) entry which is preliminary data.</text>
</comment>
<accession>A0A428TBF3</accession>
<dbReference type="GO" id="GO:0001228">
    <property type="term" value="F:DNA-binding transcription activator activity, RNA polymerase II-specific"/>
    <property type="evidence" value="ECO:0007669"/>
    <property type="project" value="TreeGrafter"/>
</dbReference>
<sequence length="462" mass="51998">MASTKTSTDDQHEPASSELDKNQKRKLRNRLSQRAFRRRQAEYLRDLRNRAEASQKPNNERVVELEEENSRLRAHITELQSRLEGVQVTLQMIASSSSQILGRSESTLPRQSRNKERDSENEENATSRDDSITTDKAQSEANPWPASSSTALEAIQIPDLPFPTDVDSTIDIPTTDAIQARSNLIRDVLDSMILIDPNLSKSPLQLQRIPNIWNFNYQMGGQSLYQSVSTALAIFNSVTRPDVMNWYAKTRFFHIIELTAGQILPYFLTYSKVHERYRPTELQLDLKGQYPCVVDWIPFASIRDPCVDQIFCDTVSAYVVESTLSELVVGGSLMKVYVRVTDLIASMALQGESEGIDNMASLPAPDIKTLFPSPEYAYLAFNHLKMDCGASYYKIDPVFFSKYPELCDPSDDIVATGVPLKPGTQTTLTSPNYVDAMTVATYCSFINFSFDAATALSRLEYV</sequence>
<dbReference type="PROSITE" id="PS00036">
    <property type="entry name" value="BZIP_BASIC"/>
    <property type="match status" value="1"/>
</dbReference>
<feature type="region of interest" description="Disordered" evidence="3">
    <location>
        <begin position="1"/>
        <end position="38"/>
    </location>
</feature>
<comment type="subcellular location">
    <subcellularLocation>
        <location evidence="1">Nucleus</location>
    </subcellularLocation>
</comment>
<feature type="domain" description="BZIP" evidence="4">
    <location>
        <begin position="24"/>
        <end position="39"/>
    </location>
</feature>
<protein>
    <recommendedName>
        <fullName evidence="4">BZIP domain-containing protein</fullName>
    </recommendedName>
</protein>
<feature type="compositionally biased region" description="Polar residues" evidence="3">
    <location>
        <begin position="134"/>
        <end position="150"/>
    </location>
</feature>
<dbReference type="SUPFAM" id="SSF57959">
    <property type="entry name" value="Leucine zipper domain"/>
    <property type="match status" value="1"/>
</dbReference>
<proteinExistence type="predicted"/>
<dbReference type="InterPro" id="IPR046347">
    <property type="entry name" value="bZIP_sf"/>
</dbReference>
<dbReference type="AlphaFoldDB" id="A0A428TBF3"/>
<feature type="compositionally biased region" description="Basic and acidic residues" evidence="3">
    <location>
        <begin position="7"/>
        <end position="22"/>
    </location>
</feature>
<evidence type="ECO:0000256" key="3">
    <source>
        <dbReference type="SAM" id="MobiDB-lite"/>
    </source>
</evidence>
<evidence type="ECO:0000313" key="5">
    <source>
        <dbReference type="EMBL" id="RSL99361.1"/>
    </source>
</evidence>
<name>A0A428TBF3_9HYPO</name>
<evidence type="ECO:0000256" key="1">
    <source>
        <dbReference type="ARBA" id="ARBA00004123"/>
    </source>
</evidence>
<evidence type="ECO:0000259" key="4">
    <source>
        <dbReference type="PROSITE" id="PS00036"/>
    </source>
</evidence>
<keyword evidence="2" id="KW-0539">Nucleus</keyword>
<evidence type="ECO:0000256" key="2">
    <source>
        <dbReference type="ARBA" id="ARBA00023242"/>
    </source>
</evidence>
<dbReference type="Proteomes" id="UP000288429">
    <property type="component" value="Unassembled WGS sequence"/>
</dbReference>
<dbReference type="InterPro" id="IPR004827">
    <property type="entry name" value="bZIP"/>
</dbReference>
<keyword evidence="6" id="KW-1185">Reference proteome</keyword>
<dbReference type="InterPro" id="IPR050936">
    <property type="entry name" value="AP-1-like"/>
</dbReference>
<organism evidence="5 6">
    <name type="scientific">Fusarium ambrosium</name>
    <dbReference type="NCBI Taxonomy" id="131363"/>
    <lineage>
        <taxon>Eukaryota</taxon>
        <taxon>Fungi</taxon>
        <taxon>Dikarya</taxon>
        <taxon>Ascomycota</taxon>
        <taxon>Pezizomycotina</taxon>
        <taxon>Sordariomycetes</taxon>
        <taxon>Hypocreomycetidae</taxon>
        <taxon>Hypocreales</taxon>
        <taxon>Nectriaceae</taxon>
        <taxon>Fusarium</taxon>
        <taxon>Fusarium solani species complex</taxon>
    </lineage>
</organism>
<dbReference type="GO" id="GO:0000976">
    <property type="term" value="F:transcription cis-regulatory region binding"/>
    <property type="evidence" value="ECO:0007669"/>
    <property type="project" value="InterPro"/>
</dbReference>
<dbReference type="EMBL" id="NIZV01000222">
    <property type="protein sequence ID" value="RSL99361.1"/>
    <property type="molecule type" value="Genomic_DNA"/>
</dbReference>
<dbReference type="CDD" id="cd14688">
    <property type="entry name" value="bZIP_YAP"/>
    <property type="match status" value="1"/>
</dbReference>
<dbReference type="PANTHER" id="PTHR40621">
    <property type="entry name" value="TRANSCRIPTION FACTOR KAPC-RELATED"/>
    <property type="match status" value="1"/>
</dbReference>
<feature type="compositionally biased region" description="Basic residues" evidence="3">
    <location>
        <begin position="23"/>
        <end position="38"/>
    </location>
</feature>
<gene>
    <name evidence="5" type="ORF">CDV31_012227</name>
</gene>
<reference evidence="5 6" key="1">
    <citation type="submission" date="2017-06" db="EMBL/GenBank/DDBJ databases">
        <title>Cmopartive genomic analysis of Ambrosia Fusariam Clade fungi.</title>
        <authorList>
            <person name="Stajich J.E."/>
            <person name="Carrillo J."/>
            <person name="Kijimoto T."/>
            <person name="Eskalen A."/>
            <person name="O'Donnell K."/>
            <person name="Kasson M."/>
        </authorList>
    </citation>
    <scope>NUCLEOTIDE SEQUENCE [LARGE SCALE GENOMIC DNA]</scope>
    <source>
        <strain evidence="5 6">NRRL 20438</strain>
    </source>
</reference>
<dbReference type="GO" id="GO:0090575">
    <property type="term" value="C:RNA polymerase II transcription regulator complex"/>
    <property type="evidence" value="ECO:0007669"/>
    <property type="project" value="TreeGrafter"/>
</dbReference>
<dbReference type="PANTHER" id="PTHR40621:SF6">
    <property type="entry name" value="AP-1-LIKE TRANSCRIPTION FACTOR YAP1-RELATED"/>
    <property type="match status" value="1"/>
</dbReference>
<feature type="region of interest" description="Disordered" evidence="3">
    <location>
        <begin position="97"/>
        <end position="150"/>
    </location>
</feature>
<evidence type="ECO:0000313" key="6">
    <source>
        <dbReference type="Proteomes" id="UP000288429"/>
    </source>
</evidence>
<feature type="compositionally biased region" description="Polar residues" evidence="3">
    <location>
        <begin position="97"/>
        <end position="111"/>
    </location>
</feature>